<gene>
    <name evidence="2" type="ORF">GCM10009539_25440</name>
</gene>
<evidence type="ECO:0000256" key="1">
    <source>
        <dbReference type="SAM" id="Phobius"/>
    </source>
</evidence>
<accession>A0ABP3DQ15</accession>
<evidence type="ECO:0008006" key="4">
    <source>
        <dbReference type="Google" id="ProtNLM"/>
    </source>
</evidence>
<dbReference type="EMBL" id="BAAAGX010000009">
    <property type="protein sequence ID" value="GAA0239052.1"/>
    <property type="molecule type" value="Genomic_DNA"/>
</dbReference>
<proteinExistence type="predicted"/>
<keyword evidence="1" id="KW-0472">Membrane</keyword>
<keyword evidence="1" id="KW-1133">Transmembrane helix</keyword>
<reference evidence="3" key="1">
    <citation type="journal article" date="2019" name="Int. J. Syst. Evol. Microbiol.">
        <title>The Global Catalogue of Microorganisms (GCM) 10K type strain sequencing project: providing services to taxonomists for standard genome sequencing and annotation.</title>
        <authorList>
            <consortium name="The Broad Institute Genomics Platform"/>
            <consortium name="The Broad Institute Genome Sequencing Center for Infectious Disease"/>
            <person name="Wu L."/>
            <person name="Ma J."/>
        </authorList>
    </citation>
    <scope>NUCLEOTIDE SEQUENCE [LARGE SCALE GENOMIC DNA]</scope>
    <source>
        <strain evidence="3">JCM 10425</strain>
    </source>
</reference>
<sequence>MRPRRSLPLFWHVMAMVGLAVVLLAAVASLLWAALGAPPLTSSGAARPLTAAERLDALKICIAVVGGLGGVVALTVAYRKQRDNEAAERREQTRVFNDRFVAATSQFGDGSSATTQVAGAYALAGLADDWPDGRQMCIDVLCGHLRLPYQGDPDADDYSYERREVRRIILRIMRDHLREGHATVSWSEHRFSFERVVFDCGDLSKAHFKNTSVSFHRARFLAGTTELNGMVFENTSVYLTKAVFGGGRVDFTGTAFAGHRTSFAGAVFGGGSVTFVDVDLGETELVLDDAVWTGGAVDWGPVPALPLRPGA</sequence>
<protein>
    <recommendedName>
        <fullName evidence="4">Pentapeptide repeat-containing protein</fullName>
    </recommendedName>
</protein>
<dbReference type="Proteomes" id="UP001500967">
    <property type="component" value="Unassembled WGS sequence"/>
</dbReference>
<evidence type="ECO:0000313" key="3">
    <source>
        <dbReference type="Proteomes" id="UP001500967"/>
    </source>
</evidence>
<evidence type="ECO:0000313" key="2">
    <source>
        <dbReference type="EMBL" id="GAA0239052.1"/>
    </source>
</evidence>
<feature type="transmembrane region" description="Helical" evidence="1">
    <location>
        <begin position="57"/>
        <end position="78"/>
    </location>
</feature>
<organism evidence="2 3">
    <name type="scientific">Cryptosporangium japonicum</name>
    <dbReference type="NCBI Taxonomy" id="80872"/>
    <lineage>
        <taxon>Bacteria</taxon>
        <taxon>Bacillati</taxon>
        <taxon>Actinomycetota</taxon>
        <taxon>Actinomycetes</taxon>
        <taxon>Cryptosporangiales</taxon>
        <taxon>Cryptosporangiaceae</taxon>
        <taxon>Cryptosporangium</taxon>
    </lineage>
</organism>
<comment type="caution">
    <text evidence="2">The sequence shown here is derived from an EMBL/GenBank/DDBJ whole genome shotgun (WGS) entry which is preliminary data.</text>
</comment>
<name>A0ABP3DQ15_9ACTN</name>
<keyword evidence="1" id="KW-0812">Transmembrane</keyword>
<keyword evidence="3" id="KW-1185">Reference proteome</keyword>